<dbReference type="STRING" id="35722.A0A0B7ND49"/>
<feature type="region of interest" description="Disordered" evidence="1">
    <location>
        <begin position="84"/>
        <end position="122"/>
    </location>
</feature>
<proteinExistence type="predicted"/>
<keyword evidence="3" id="KW-1185">Reference proteome</keyword>
<dbReference type="AlphaFoldDB" id="A0A0B7ND49"/>
<dbReference type="OrthoDB" id="2206543at2759"/>
<evidence type="ECO:0000313" key="2">
    <source>
        <dbReference type="EMBL" id="CEP13315.1"/>
    </source>
</evidence>
<dbReference type="Proteomes" id="UP000054107">
    <property type="component" value="Unassembled WGS sequence"/>
</dbReference>
<evidence type="ECO:0000313" key="3">
    <source>
        <dbReference type="Proteomes" id="UP000054107"/>
    </source>
</evidence>
<gene>
    <name evidence="2" type="primary">PARPA_07370.1 scaffold 27460</name>
</gene>
<name>A0A0B7ND49_9FUNG</name>
<evidence type="ECO:0000256" key="1">
    <source>
        <dbReference type="SAM" id="MobiDB-lite"/>
    </source>
</evidence>
<feature type="compositionally biased region" description="Low complexity" evidence="1">
    <location>
        <begin position="84"/>
        <end position="117"/>
    </location>
</feature>
<sequence length="313" mass="34292">MAPPSLVVAQPGKLHSYAELPSWIQEFNDHIKRQDLLLSQHTVQLAQSTDLVHNRNNQLQGDLDRALARIAELVALPIHTSYSPASAVPGSSSAQPSWARLHTSVSRSTPPTTTSTTAVKQRSAKSKPKFIFDSASRHFVRPSAVHGYQFLYFPNQARIAISELRKRFKAMGLQNSRVLDTHYPTHHNVAALPVHNRYADTFLEAFAKADVNPITDFNSLSPAVLNDPQYTGSSDTESLLSEAKRLHQDRLVKIVLHQFADLYATIKPSSRAPGRTDALMTDATASFMPVTFPLNTSSPAPSPADGLPSTPSA</sequence>
<accession>A0A0B7ND49</accession>
<reference evidence="2 3" key="1">
    <citation type="submission" date="2014-09" db="EMBL/GenBank/DDBJ databases">
        <authorList>
            <person name="Ellenberger Sabrina"/>
        </authorList>
    </citation>
    <scope>NUCLEOTIDE SEQUENCE [LARGE SCALE GENOMIC DNA]</scope>
    <source>
        <strain evidence="2 3">CBS 412.66</strain>
    </source>
</reference>
<dbReference type="EMBL" id="LN729513">
    <property type="protein sequence ID" value="CEP13315.1"/>
    <property type="molecule type" value="Genomic_DNA"/>
</dbReference>
<protein>
    <submittedName>
        <fullName evidence="2">Uncharacterized protein</fullName>
    </submittedName>
</protein>
<feature type="region of interest" description="Disordered" evidence="1">
    <location>
        <begin position="294"/>
        <end position="313"/>
    </location>
</feature>
<organism evidence="2 3">
    <name type="scientific">Parasitella parasitica</name>
    <dbReference type="NCBI Taxonomy" id="35722"/>
    <lineage>
        <taxon>Eukaryota</taxon>
        <taxon>Fungi</taxon>
        <taxon>Fungi incertae sedis</taxon>
        <taxon>Mucoromycota</taxon>
        <taxon>Mucoromycotina</taxon>
        <taxon>Mucoromycetes</taxon>
        <taxon>Mucorales</taxon>
        <taxon>Mucorineae</taxon>
        <taxon>Mucoraceae</taxon>
        <taxon>Parasitella</taxon>
    </lineage>
</organism>